<sequence>MASAVLHIALQAWITQRYEDRRIDKNGVSLLTQSPVISEGAAGEPLPTTQTQYNLHGSIGPHRGIPRVAMRGVKSKGVGPNCWLSHIAVSLEIDAVLLKVRVWHHAEKQ</sequence>
<evidence type="ECO:0000313" key="1">
    <source>
        <dbReference type="EMBL" id="KAJ1107988.1"/>
    </source>
</evidence>
<dbReference type="AlphaFoldDB" id="A0AAV7N116"/>
<name>A0AAV7N116_PLEWA</name>
<organism evidence="1 2">
    <name type="scientific">Pleurodeles waltl</name>
    <name type="common">Iberian ribbed newt</name>
    <dbReference type="NCBI Taxonomy" id="8319"/>
    <lineage>
        <taxon>Eukaryota</taxon>
        <taxon>Metazoa</taxon>
        <taxon>Chordata</taxon>
        <taxon>Craniata</taxon>
        <taxon>Vertebrata</taxon>
        <taxon>Euteleostomi</taxon>
        <taxon>Amphibia</taxon>
        <taxon>Batrachia</taxon>
        <taxon>Caudata</taxon>
        <taxon>Salamandroidea</taxon>
        <taxon>Salamandridae</taxon>
        <taxon>Pleurodelinae</taxon>
        <taxon>Pleurodeles</taxon>
    </lineage>
</organism>
<protein>
    <submittedName>
        <fullName evidence="1">Uncharacterized protein</fullName>
    </submittedName>
</protein>
<dbReference type="Proteomes" id="UP001066276">
    <property type="component" value="Chromosome 9"/>
</dbReference>
<dbReference type="EMBL" id="JANPWB010000013">
    <property type="protein sequence ID" value="KAJ1107988.1"/>
    <property type="molecule type" value="Genomic_DNA"/>
</dbReference>
<evidence type="ECO:0000313" key="2">
    <source>
        <dbReference type="Proteomes" id="UP001066276"/>
    </source>
</evidence>
<proteinExistence type="predicted"/>
<gene>
    <name evidence="1" type="ORF">NDU88_005373</name>
</gene>
<accession>A0AAV7N116</accession>
<comment type="caution">
    <text evidence="1">The sequence shown here is derived from an EMBL/GenBank/DDBJ whole genome shotgun (WGS) entry which is preliminary data.</text>
</comment>
<keyword evidence="2" id="KW-1185">Reference proteome</keyword>
<reference evidence="1" key="1">
    <citation type="journal article" date="2022" name="bioRxiv">
        <title>Sequencing and chromosome-scale assembly of the giantPleurodeles waltlgenome.</title>
        <authorList>
            <person name="Brown T."/>
            <person name="Elewa A."/>
            <person name="Iarovenko S."/>
            <person name="Subramanian E."/>
            <person name="Araus A.J."/>
            <person name="Petzold A."/>
            <person name="Susuki M."/>
            <person name="Suzuki K.-i.T."/>
            <person name="Hayashi T."/>
            <person name="Toyoda A."/>
            <person name="Oliveira C."/>
            <person name="Osipova E."/>
            <person name="Leigh N.D."/>
            <person name="Simon A."/>
            <person name="Yun M.H."/>
        </authorList>
    </citation>
    <scope>NUCLEOTIDE SEQUENCE</scope>
    <source>
        <strain evidence="1">20211129_DDA</strain>
        <tissue evidence="1">Liver</tissue>
    </source>
</reference>